<organism evidence="2 3">
    <name type="scientific">Forsythia ovata</name>
    <dbReference type="NCBI Taxonomy" id="205694"/>
    <lineage>
        <taxon>Eukaryota</taxon>
        <taxon>Viridiplantae</taxon>
        <taxon>Streptophyta</taxon>
        <taxon>Embryophyta</taxon>
        <taxon>Tracheophyta</taxon>
        <taxon>Spermatophyta</taxon>
        <taxon>Magnoliopsida</taxon>
        <taxon>eudicotyledons</taxon>
        <taxon>Gunneridae</taxon>
        <taxon>Pentapetalae</taxon>
        <taxon>asterids</taxon>
        <taxon>lamiids</taxon>
        <taxon>Lamiales</taxon>
        <taxon>Oleaceae</taxon>
        <taxon>Forsythieae</taxon>
        <taxon>Forsythia</taxon>
    </lineage>
</organism>
<keyword evidence="3" id="KW-1185">Reference proteome</keyword>
<evidence type="ECO:0000313" key="2">
    <source>
        <dbReference type="EMBL" id="KAL2549598.1"/>
    </source>
</evidence>
<dbReference type="Proteomes" id="UP001604277">
    <property type="component" value="Unassembled WGS sequence"/>
</dbReference>
<sequence>MSNGKCVSSKEGFEGVVRLIWKTEHKGRVEARGVISFSPSTSDGQKSKAQGRRNLPGETAPRSHARAGTGPHGNASLPTSVPDSSELSVGTIYRNACPTIFTPFPALFPSCTSMSSAGNKALDEMSMVQPSFRGSHYTMMESPSPRIGFGGPAAAVKGNLPAAAACGSASKKCKSRRKISEDNNIFKEAVGAIDKATNRLAEVLLQCANQSSSKDNELLEHLVEIGVEDDDELLNAQTFLLENPTKMRVFYSFPVHRRKNVLMKMLQNATK</sequence>
<gene>
    <name evidence="2" type="ORF">Fot_11128</name>
</gene>
<protein>
    <submittedName>
        <fullName evidence="2">Uncharacterized protein</fullName>
    </submittedName>
</protein>
<feature type="region of interest" description="Disordered" evidence="1">
    <location>
        <begin position="32"/>
        <end position="82"/>
    </location>
</feature>
<accession>A0ABD1WIU9</accession>
<dbReference type="EMBL" id="JBFOLJ010000003">
    <property type="protein sequence ID" value="KAL2549598.1"/>
    <property type="molecule type" value="Genomic_DNA"/>
</dbReference>
<reference evidence="3" key="1">
    <citation type="submission" date="2024-07" db="EMBL/GenBank/DDBJ databases">
        <title>Two chromosome-level genome assemblies of Korean endemic species Abeliophyllum distichum and Forsythia ovata (Oleaceae).</title>
        <authorList>
            <person name="Jang H."/>
        </authorList>
    </citation>
    <scope>NUCLEOTIDE SEQUENCE [LARGE SCALE GENOMIC DNA]</scope>
</reference>
<proteinExistence type="predicted"/>
<dbReference type="AlphaFoldDB" id="A0ABD1WIU9"/>
<comment type="caution">
    <text evidence="2">The sequence shown here is derived from an EMBL/GenBank/DDBJ whole genome shotgun (WGS) entry which is preliminary data.</text>
</comment>
<feature type="compositionally biased region" description="Polar residues" evidence="1">
    <location>
        <begin position="37"/>
        <end position="48"/>
    </location>
</feature>
<evidence type="ECO:0000256" key="1">
    <source>
        <dbReference type="SAM" id="MobiDB-lite"/>
    </source>
</evidence>
<evidence type="ECO:0000313" key="3">
    <source>
        <dbReference type="Proteomes" id="UP001604277"/>
    </source>
</evidence>
<name>A0ABD1WIU9_9LAMI</name>